<keyword evidence="2" id="KW-1185">Reference proteome</keyword>
<dbReference type="PANTHER" id="PTHR48462">
    <property type="entry name" value="PROTEIN, PUTATIVE-RELATED"/>
    <property type="match status" value="1"/>
</dbReference>
<proteinExistence type="predicted"/>
<dbReference type="EMBL" id="CALNXJ010000022">
    <property type="protein sequence ID" value="CAH3127212.1"/>
    <property type="molecule type" value="Genomic_DNA"/>
</dbReference>
<name>A0AAU9WV47_9CNID</name>
<protein>
    <recommendedName>
        <fullName evidence="3">Reverse transcriptase domain-containing protein</fullName>
    </recommendedName>
</protein>
<evidence type="ECO:0008006" key="3">
    <source>
        <dbReference type="Google" id="ProtNLM"/>
    </source>
</evidence>
<evidence type="ECO:0000313" key="1">
    <source>
        <dbReference type="EMBL" id="CAH3127212.1"/>
    </source>
</evidence>
<comment type="caution">
    <text evidence="1">The sequence shown here is derived from an EMBL/GenBank/DDBJ whole genome shotgun (WGS) entry which is preliminary data.</text>
</comment>
<accession>A0AAU9WV47</accession>
<gene>
    <name evidence="1" type="ORF">PMEA_00012923</name>
</gene>
<evidence type="ECO:0000313" key="2">
    <source>
        <dbReference type="Proteomes" id="UP001159428"/>
    </source>
</evidence>
<dbReference type="Proteomes" id="UP001159428">
    <property type="component" value="Unassembled WGS sequence"/>
</dbReference>
<dbReference type="PANTHER" id="PTHR48462:SF1">
    <property type="entry name" value="PROTEIN, PUTATIVE-RELATED"/>
    <property type="match status" value="1"/>
</dbReference>
<reference evidence="1 2" key="1">
    <citation type="submission" date="2022-05" db="EMBL/GenBank/DDBJ databases">
        <authorList>
            <consortium name="Genoscope - CEA"/>
            <person name="William W."/>
        </authorList>
    </citation>
    <scope>NUCLEOTIDE SEQUENCE [LARGE SCALE GENOMIC DNA]</scope>
</reference>
<sequence>MPGDVEQKGQGENHLNSPGCLPEYNTIYKPSMINWGKRSDGNAIVISTSFITDAYNEIATWRKNAFLVPYGKVGRDFIDQVTLHINDWNSGCDNQHISLKAAFVLLAVGLQKPSQKSKAKDHQDVLSKRLILWRQGEINKLLREGRIIQGRIGKLKASEPPDRSKVFAKLVLEGQINSALRFQSETTSSGVLSLKDEVMSQLKRKHPNPQSAKLGSLLFGPIDDQYPESVRILACKSFKQSSTRLCEAIATMTRTLCTQYIDPMTIEPLVANRLIPLDKGEGAVRPIGVGEVLRRICGKCVMSVVKKDVVDASGSLQLCAGQKSGSEAAIHAMHTIFESDDTDAVLLIDASNAFNALNRAAAQHNIRILCPIIAIYAINTYRQPARLFVIGGKEIVSAEGTTQGDPLAMAGSIMEIRTWWDALNTLGPDFGYFPNDRKCWIIAKPAKEESVREAFKDTSINVTVQGQKHLGAAIGSREYLEEYVSEKVTNWINDIAKLAEFALSQPQACYAAYTFGLKHQWTYFLRTLPDIQDLLEPLEDAISHMLIPAITERKCNQLDRNILALPVRLGGLGLGNPSLEARREYALSVKVTKPLVEQIVSQSHQLPEDSLTKLAQQEVRSERSKELEHRAERIKEMAPRKTQRALDLATEKGSSAWLTVLPLQDLGFDLNKREFRDAVKLRYDWPVEDILSMSRSNQYFKTSPANIRTLDIHARGFWERPRSAFFDVRVCHPNAVSYRDLEPQQIYRLHENEKNKFLSP</sequence>
<organism evidence="1 2">
    <name type="scientific">Pocillopora meandrina</name>
    <dbReference type="NCBI Taxonomy" id="46732"/>
    <lineage>
        <taxon>Eukaryota</taxon>
        <taxon>Metazoa</taxon>
        <taxon>Cnidaria</taxon>
        <taxon>Anthozoa</taxon>
        <taxon>Hexacorallia</taxon>
        <taxon>Scleractinia</taxon>
        <taxon>Astrocoeniina</taxon>
        <taxon>Pocilloporidae</taxon>
        <taxon>Pocillopora</taxon>
    </lineage>
</organism>
<dbReference type="AlphaFoldDB" id="A0AAU9WV47"/>